<dbReference type="Proteomes" id="UP000033514">
    <property type="component" value="Unassembled WGS sequence"/>
</dbReference>
<evidence type="ECO:0000313" key="4">
    <source>
        <dbReference type="Proteomes" id="UP000033514"/>
    </source>
</evidence>
<comment type="caution">
    <text evidence="3">The sequence shown here is derived from an EMBL/GenBank/DDBJ whole genome shotgun (WGS) entry which is preliminary data.</text>
</comment>
<dbReference type="PATRIC" id="fig|361041.3.peg.542"/>
<reference evidence="3 4" key="1">
    <citation type="submission" date="2015-03" db="EMBL/GenBank/DDBJ databases">
        <authorList>
            <person name="Hassan Y.I."/>
            <person name="Lepp D."/>
            <person name="Zhou T."/>
        </authorList>
    </citation>
    <scope>NUCLEOTIDE SEQUENCE [LARGE SCALE GENOMIC DNA]</scope>
    <source>
        <strain evidence="3 4">GH2-10</strain>
    </source>
</reference>
<feature type="compositionally biased region" description="Polar residues" evidence="1">
    <location>
        <begin position="49"/>
        <end position="58"/>
    </location>
</feature>
<keyword evidence="4" id="KW-1185">Reference proteome</keyword>
<accession>A0A0F5LEM4</accession>
<feature type="compositionally biased region" description="Low complexity" evidence="1">
    <location>
        <begin position="71"/>
        <end position="98"/>
    </location>
</feature>
<evidence type="ECO:0000313" key="3">
    <source>
        <dbReference type="EMBL" id="KKB80022.1"/>
    </source>
</evidence>
<protein>
    <submittedName>
        <fullName evidence="3">Uncharacterized protein</fullName>
    </submittedName>
</protein>
<gene>
    <name evidence="3" type="ORF">VW35_06095</name>
</gene>
<name>A0A0F5LEM4_9HYPH</name>
<dbReference type="OrthoDB" id="7951141at2"/>
<organism evidence="3 4">
    <name type="scientific">Devosia soli</name>
    <dbReference type="NCBI Taxonomy" id="361041"/>
    <lineage>
        <taxon>Bacteria</taxon>
        <taxon>Pseudomonadati</taxon>
        <taxon>Pseudomonadota</taxon>
        <taxon>Alphaproteobacteria</taxon>
        <taxon>Hyphomicrobiales</taxon>
        <taxon>Devosiaceae</taxon>
        <taxon>Devosia</taxon>
    </lineage>
</organism>
<dbReference type="STRING" id="361041.VW35_06095"/>
<feature type="chain" id="PRO_5002491856" evidence="2">
    <location>
        <begin position="23"/>
        <end position="120"/>
    </location>
</feature>
<dbReference type="RefSeq" id="WP_046142086.1">
    <property type="nucleotide sequence ID" value="NZ_LAJG01000014.1"/>
</dbReference>
<dbReference type="AlphaFoldDB" id="A0A0F5LEM4"/>
<evidence type="ECO:0000256" key="1">
    <source>
        <dbReference type="SAM" id="MobiDB-lite"/>
    </source>
</evidence>
<feature type="region of interest" description="Disordered" evidence="1">
    <location>
        <begin position="49"/>
        <end position="98"/>
    </location>
</feature>
<evidence type="ECO:0000256" key="2">
    <source>
        <dbReference type="SAM" id="SignalP"/>
    </source>
</evidence>
<proteinExistence type="predicted"/>
<sequence>MTIKSALSVVALTVAFTGAAFAQGMMINGVAVSAEDQPAVQERCDQLSNAATTESLAPTTEDGEASNTPGADTNSATSTTAADATLDNAPTANATQNATTTIDLDTITLEACTEGGFVKM</sequence>
<keyword evidence="2" id="KW-0732">Signal</keyword>
<dbReference type="EMBL" id="LAJG01000014">
    <property type="protein sequence ID" value="KKB80022.1"/>
    <property type="molecule type" value="Genomic_DNA"/>
</dbReference>
<feature type="signal peptide" evidence="2">
    <location>
        <begin position="1"/>
        <end position="22"/>
    </location>
</feature>